<keyword evidence="3 7" id="KW-0812">Transmembrane</keyword>
<comment type="similarity">
    <text evidence="6">Belongs to the major facilitator superfamily. Spinster (TC 2.A.1.49) family.</text>
</comment>
<evidence type="ECO:0000313" key="9">
    <source>
        <dbReference type="EnsemblProtists" id="PYU1_T011954"/>
    </source>
</evidence>
<evidence type="ECO:0000256" key="4">
    <source>
        <dbReference type="ARBA" id="ARBA00022989"/>
    </source>
</evidence>
<name>K3X405_GLOUD</name>
<dbReference type="InterPro" id="IPR011701">
    <property type="entry name" value="MFS"/>
</dbReference>
<keyword evidence="5 7" id="KW-0472">Membrane</keyword>
<dbReference type="CDD" id="cd17328">
    <property type="entry name" value="MFS_spinster_like"/>
    <property type="match status" value="1"/>
</dbReference>
<feature type="transmembrane region" description="Helical" evidence="7">
    <location>
        <begin position="407"/>
        <end position="431"/>
    </location>
</feature>
<feature type="transmembrane region" description="Helical" evidence="7">
    <location>
        <begin position="499"/>
        <end position="520"/>
    </location>
</feature>
<dbReference type="Gene3D" id="1.20.1250.20">
    <property type="entry name" value="MFS general substrate transporter like domains"/>
    <property type="match status" value="1"/>
</dbReference>
<feature type="transmembrane region" description="Helical" evidence="7">
    <location>
        <begin position="378"/>
        <end position="401"/>
    </location>
</feature>
<protein>
    <recommendedName>
        <fullName evidence="8">Major facilitator superfamily (MFS) profile domain-containing protein</fullName>
    </recommendedName>
</protein>
<dbReference type="Pfam" id="PF07690">
    <property type="entry name" value="MFS_1"/>
    <property type="match status" value="1"/>
</dbReference>
<keyword evidence="10" id="KW-1185">Reference proteome</keyword>
<feature type="transmembrane region" description="Helical" evidence="7">
    <location>
        <begin position="94"/>
        <end position="118"/>
    </location>
</feature>
<dbReference type="HOGENOM" id="CLU_001265_55_3_1"/>
<dbReference type="InterPro" id="IPR020846">
    <property type="entry name" value="MFS_dom"/>
</dbReference>
<dbReference type="PANTHER" id="PTHR23505">
    <property type="entry name" value="SPINSTER"/>
    <property type="match status" value="1"/>
</dbReference>
<reference evidence="10" key="1">
    <citation type="journal article" date="2010" name="Genome Biol.">
        <title>Genome sequence of the necrotrophic plant pathogen Pythium ultimum reveals original pathogenicity mechanisms and effector repertoire.</title>
        <authorList>
            <person name="Levesque C.A."/>
            <person name="Brouwer H."/>
            <person name="Cano L."/>
            <person name="Hamilton J.P."/>
            <person name="Holt C."/>
            <person name="Huitema E."/>
            <person name="Raffaele S."/>
            <person name="Robideau G.P."/>
            <person name="Thines M."/>
            <person name="Win J."/>
            <person name="Zerillo M.M."/>
            <person name="Beakes G.W."/>
            <person name="Boore J.L."/>
            <person name="Busam D."/>
            <person name="Dumas B."/>
            <person name="Ferriera S."/>
            <person name="Fuerstenberg S.I."/>
            <person name="Gachon C.M."/>
            <person name="Gaulin E."/>
            <person name="Govers F."/>
            <person name="Grenville-Briggs L."/>
            <person name="Horner N."/>
            <person name="Hostetler J."/>
            <person name="Jiang R.H."/>
            <person name="Johnson J."/>
            <person name="Krajaejun T."/>
            <person name="Lin H."/>
            <person name="Meijer H.J."/>
            <person name="Moore B."/>
            <person name="Morris P."/>
            <person name="Phuntmart V."/>
            <person name="Puiu D."/>
            <person name="Shetty J."/>
            <person name="Stajich J.E."/>
            <person name="Tripathy S."/>
            <person name="Wawra S."/>
            <person name="van West P."/>
            <person name="Whitty B.R."/>
            <person name="Coutinho P.M."/>
            <person name="Henrissat B."/>
            <person name="Martin F."/>
            <person name="Thomas P.D."/>
            <person name="Tyler B.M."/>
            <person name="De Vries R.P."/>
            <person name="Kamoun S."/>
            <person name="Yandell M."/>
            <person name="Tisserat N."/>
            <person name="Buell C.R."/>
        </authorList>
    </citation>
    <scope>NUCLEOTIDE SEQUENCE</scope>
    <source>
        <strain evidence="10">DAOM:BR144</strain>
    </source>
</reference>
<dbReference type="AlphaFoldDB" id="K3X405"/>
<sequence length="534" mass="58392">MATPQAAVPAPTPARASPSEASRLLHYHAAPPVHQQQHGHKHLLPQLSTQGVIILVCLINLLNYVDRGIIPGTPQQFQNFISETLHIDVTQQSFYLGVLASSFVASYSICSMLFGYLALTHRPFRTIAFGMSVWVIAVIVCGLAKRTESYYMLLFGRILSGVGEASFQCNATPFIDSHAPKESRALYMGIFLASITVGTALGYIYGSSFAASELGWEAAFYVEAALMVCLILACLFCVPQELDVVPNDHSHDKTHAKNSAAAAAATNSRLLTAEEIELMVESSPPHKSFFVEWWTIFGNPTFALVVLGHAAYTFSLAALSVFSPVIFIGLGLFEAETQVSMVFGVLIVITGTIGTPIGGIFVDWLLKRDSVTKDMRCFVSVSSLFYFAVIAEVLALIMMTFTDTKLVFLGFLGLCFFFLCALSPAETIAVMELFPESRRAMAIAANTLIIHVLGDVPSPVILGYLKDSWASRCGTIEVNDEVKLNPECWKDHSGLLDVLLFAVLWLVWAVLLWGIALIVLKRSQRSKARFSLQA</sequence>
<feature type="transmembrane region" description="Helical" evidence="7">
    <location>
        <begin position="218"/>
        <end position="238"/>
    </location>
</feature>
<dbReference type="PANTHER" id="PTHR23505:SF79">
    <property type="entry name" value="PROTEIN SPINSTER"/>
    <property type="match status" value="1"/>
</dbReference>
<dbReference type="VEuPathDB" id="FungiDB:PYU1_G011928"/>
<evidence type="ECO:0000256" key="6">
    <source>
        <dbReference type="ARBA" id="ARBA00024338"/>
    </source>
</evidence>
<dbReference type="eggNOG" id="KOG1330">
    <property type="taxonomic scope" value="Eukaryota"/>
</dbReference>
<dbReference type="SUPFAM" id="SSF103473">
    <property type="entry name" value="MFS general substrate transporter"/>
    <property type="match status" value="1"/>
</dbReference>
<dbReference type="InParanoid" id="K3X405"/>
<dbReference type="GO" id="GO:0022857">
    <property type="term" value="F:transmembrane transporter activity"/>
    <property type="evidence" value="ECO:0007669"/>
    <property type="project" value="InterPro"/>
</dbReference>
<dbReference type="GO" id="GO:0016020">
    <property type="term" value="C:membrane"/>
    <property type="evidence" value="ECO:0007669"/>
    <property type="project" value="UniProtKB-SubCell"/>
</dbReference>
<dbReference type="EMBL" id="GL376621">
    <property type="status" value="NOT_ANNOTATED_CDS"/>
    <property type="molecule type" value="Genomic_DNA"/>
</dbReference>
<dbReference type="InterPro" id="IPR036259">
    <property type="entry name" value="MFS_trans_sf"/>
</dbReference>
<evidence type="ECO:0000313" key="10">
    <source>
        <dbReference type="Proteomes" id="UP000019132"/>
    </source>
</evidence>
<keyword evidence="4 7" id="KW-1133">Transmembrane helix</keyword>
<feature type="domain" description="Major facilitator superfamily (MFS) profile" evidence="8">
    <location>
        <begin position="52"/>
        <end position="526"/>
    </location>
</feature>
<dbReference type="Proteomes" id="UP000019132">
    <property type="component" value="Unassembled WGS sequence"/>
</dbReference>
<feature type="transmembrane region" description="Helical" evidence="7">
    <location>
        <begin position="339"/>
        <end position="366"/>
    </location>
</feature>
<evidence type="ECO:0000259" key="8">
    <source>
        <dbReference type="PROSITE" id="PS50850"/>
    </source>
</evidence>
<dbReference type="PROSITE" id="PS50850">
    <property type="entry name" value="MFS"/>
    <property type="match status" value="1"/>
</dbReference>
<evidence type="ECO:0000256" key="3">
    <source>
        <dbReference type="ARBA" id="ARBA00022692"/>
    </source>
</evidence>
<feature type="transmembrane region" description="Helical" evidence="7">
    <location>
        <begin position="124"/>
        <end position="144"/>
    </location>
</feature>
<reference evidence="9" key="3">
    <citation type="submission" date="2015-02" db="UniProtKB">
        <authorList>
            <consortium name="EnsemblProtists"/>
        </authorList>
    </citation>
    <scope>IDENTIFICATION</scope>
    <source>
        <strain evidence="9">DAOM BR144</strain>
    </source>
</reference>
<dbReference type="EnsemblProtists" id="PYU1_T011954">
    <property type="protein sequence ID" value="PYU1_T011954"/>
    <property type="gene ID" value="PYU1_G011928"/>
</dbReference>
<organism evidence="9 10">
    <name type="scientific">Globisporangium ultimum (strain ATCC 200006 / CBS 805.95 / DAOM BR144)</name>
    <name type="common">Pythium ultimum</name>
    <dbReference type="NCBI Taxonomy" id="431595"/>
    <lineage>
        <taxon>Eukaryota</taxon>
        <taxon>Sar</taxon>
        <taxon>Stramenopiles</taxon>
        <taxon>Oomycota</taxon>
        <taxon>Peronosporomycetes</taxon>
        <taxon>Pythiales</taxon>
        <taxon>Pythiaceae</taxon>
        <taxon>Globisporangium</taxon>
    </lineage>
</organism>
<comment type="subcellular location">
    <subcellularLocation>
        <location evidence="1">Membrane</location>
        <topology evidence="1">Multi-pass membrane protein</topology>
    </subcellularLocation>
</comment>
<reference evidence="10" key="2">
    <citation type="submission" date="2010-04" db="EMBL/GenBank/DDBJ databases">
        <authorList>
            <person name="Buell R."/>
            <person name="Hamilton J."/>
            <person name="Hostetler J."/>
        </authorList>
    </citation>
    <scope>NUCLEOTIDE SEQUENCE [LARGE SCALE GENOMIC DNA]</scope>
    <source>
        <strain evidence="10">DAOM:BR144</strain>
    </source>
</reference>
<accession>K3X405</accession>
<feature type="transmembrane region" description="Helical" evidence="7">
    <location>
        <begin position="185"/>
        <end position="206"/>
    </location>
</feature>
<feature type="transmembrane region" description="Helical" evidence="7">
    <location>
        <begin position="310"/>
        <end position="333"/>
    </location>
</feature>
<dbReference type="STRING" id="431595.K3X405"/>
<evidence type="ECO:0000256" key="2">
    <source>
        <dbReference type="ARBA" id="ARBA00022448"/>
    </source>
</evidence>
<feature type="transmembrane region" description="Helical" evidence="7">
    <location>
        <begin position="47"/>
        <end position="65"/>
    </location>
</feature>
<evidence type="ECO:0000256" key="7">
    <source>
        <dbReference type="SAM" id="Phobius"/>
    </source>
</evidence>
<dbReference type="InterPro" id="IPR044770">
    <property type="entry name" value="MFS_spinster-like"/>
</dbReference>
<evidence type="ECO:0000256" key="1">
    <source>
        <dbReference type="ARBA" id="ARBA00004141"/>
    </source>
</evidence>
<evidence type="ECO:0000256" key="5">
    <source>
        <dbReference type="ARBA" id="ARBA00023136"/>
    </source>
</evidence>
<proteinExistence type="inferred from homology"/>
<keyword evidence="2" id="KW-0813">Transport</keyword>